<dbReference type="OrthoDB" id="9807950at2"/>
<dbReference type="PANTHER" id="PTHR30531">
    <property type="entry name" value="FLAGELLAR BIOSYNTHETIC PROTEIN FLHB"/>
    <property type="match status" value="1"/>
</dbReference>
<feature type="transmembrane region" description="Helical" evidence="8">
    <location>
        <begin position="177"/>
        <end position="204"/>
    </location>
</feature>
<evidence type="ECO:0000256" key="5">
    <source>
        <dbReference type="ARBA" id="ARBA00022989"/>
    </source>
</evidence>
<dbReference type="GO" id="GO:0009306">
    <property type="term" value="P:protein secretion"/>
    <property type="evidence" value="ECO:0007669"/>
    <property type="project" value="InterPro"/>
</dbReference>
<dbReference type="Pfam" id="PF01312">
    <property type="entry name" value="Bac_export_2"/>
    <property type="match status" value="1"/>
</dbReference>
<organism evidence="9 10">
    <name type="scientific">Lampropedia aestuarii</name>
    <dbReference type="NCBI Taxonomy" id="2562762"/>
    <lineage>
        <taxon>Bacteria</taxon>
        <taxon>Pseudomonadati</taxon>
        <taxon>Pseudomonadota</taxon>
        <taxon>Betaproteobacteria</taxon>
        <taxon>Burkholderiales</taxon>
        <taxon>Comamonadaceae</taxon>
        <taxon>Lampropedia</taxon>
    </lineage>
</organism>
<dbReference type="InterPro" id="IPR006307">
    <property type="entry name" value="BsaZ-like"/>
</dbReference>
<dbReference type="InterPro" id="IPR029025">
    <property type="entry name" value="T3SS_substrate_exporter_C"/>
</dbReference>
<dbReference type="AlphaFoldDB" id="A0A4S5BKS9"/>
<evidence type="ECO:0000313" key="10">
    <source>
        <dbReference type="Proteomes" id="UP000306236"/>
    </source>
</evidence>
<comment type="caution">
    <text evidence="9">The sequence shown here is derived from an EMBL/GenBank/DDBJ whole genome shotgun (WGS) entry which is preliminary data.</text>
</comment>
<evidence type="ECO:0000256" key="8">
    <source>
        <dbReference type="SAM" id="Phobius"/>
    </source>
</evidence>
<name>A0A4S5BKS9_9BURK</name>
<dbReference type="Proteomes" id="UP000306236">
    <property type="component" value="Unassembled WGS sequence"/>
</dbReference>
<keyword evidence="7 8" id="KW-0472">Membrane</keyword>
<comment type="subcellular location">
    <subcellularLocation>
        <location evidence="1">Cell membrane</location>
        <topology evidence="1">Multi-pass membrane protein</topology>
    </subcellularLocation>
</comment>
<keyword evidence="4 8" id="KW-0812">Transmembrane</keyword>
<sequence>MSEKTEQPTSKKLRDSRKKGDVAYSKDFTQTVLIIAIFGYLLASGARIVQDMMEMILLPASLGGMEFSDAANILVTKLLKEVAWLMLPFLGIILGLGILADAMQVGLVLAFEKLKPSAKKLNVISNLKNIFSKKNLVEFLKSCLKIGFLSSLLWMLLRDAFPILSSIPQAGVQGMGQVMGALIGTMVINIGLAYTAIALADFAWQRYQHRKGLMMSKDEVKREYKEMDGDPQIKHKRKQLHQEMLQEGAVQNARKASVLVTNPTHLAVALYYNPEETPLPIVTAMGEGALAERMKQAAQEAGVPVMQNIPLARSLVAEAQVGQFIPSALVEPVAEILRLLRESGPDGIPLID</sequence>
<dbReference type="EMBL" id="SSWX01000022">
    <property type="protein sequence ID" value="THJ31553.1"/>
    <property type="molecule type" value="Genomic_DNA"/>
</dbReference>
<evidence type="ECO:0000256" key="3">
    <source>
        <dbReference type="ARBA" id="ARBA00022475"/>
    </source>
</evidence>
<dbReference type="GO" id="GO:0005886">
    <property type="term" value="C:plasma membrane"/>
    <property type="evidence" value="ECO:0007669"/>
    <property type="project" value="UniProtKB-SubCell"/>
</dbReference>
<dbReference type="RefSeq" id="WP_136407425.1">
    <property type="nucleotide sequence ID" value="NZ_JARXRQ010000006.1"/>
</dbReference>
<evidence type="ECO:0000256" key="7">
    <source>
        <dbReference type="ARBA" id="ARBA00023136"/>
    </source>
</evidence>
<keyword evidence="3" id="KW-1003">Cell membrane</keyword>
<protein>
    <submittedName>
        <fullName evidence="9">EscU/YscU/HrcU family type III secretion system export apparatus switch protein</fullName>
    </submittedName>
</protein>
<proteinExistence type="inferred from homology"/>
<dbReference type="PRINTS" id="PR00950">
    <property type="entry name" value="TYPE3IMSPROT"/>
</dbReference>
<evidence type="ECO:0000313" key="9">
    <source>
        <dbReference type="EMBL" id="THJ31553.1"/>
    </source>
</evidence>
<keyword evidence="5 8" id="KW-1133">Transmembrane helix</keyword>
<feature type="transmembrane region" description="Helical" evidence="8">
    <location>
        <begin position="136"/>
        <end position="157"/>
    </location>
</feature>
<dbReference type="InterPro" id="IPR006135">
    <property type="entry name" value="T3SS_substrate_exporter"/>
</dbReference>
<gene>
    <name evidence="9" type="ORF">E8K88_14660</name>
</gene>
<feature type="transmembrane region" description="Helical" evidence="8">
    <location>
        <begin position="87"/>
        <end position="111"/>
    </location>
</feature>
<comment type="similarity">
    <text evidence="2">Belongs to the type III secretion exporter family.</text>
</comment>
<dbReference type="Gene3D" id="6.10.250.2080">
    <property type="match status" value="1"/>
</dbReference>
<evidence type="ECO:0000256" key="4">
    <source>
        <dbReference type="ARBA" id="ARBA00022692"/>
    </source>
</evidence>
<evidence type="ECO:0000256" key="6">
    <source>
        <dbReference type="ARBA" id="ARBA00023026"/>
    </source>
</evidence>
<reference evidence="9 10" key="1">
    <citation type="submission" date="2019-04" db="EMBL/GenBank/DDBJ databases">
        <title>Lampropedia sp YIM MLB12 draf genome.</title>
        <authorList>
            <person name="Wang Y.-X."/>
        </authorList>
    </citation>
    <scope>NUCLEOTIDE SEQUENCE [LARGE SCALE GENOMIC DNA]</scope>
    <source>
        <strain evidence="9 10">YIM MLB12</strain>
    </source>
</reference>
<accession>A0A4S5BKS9</accession>
<dbReference type="SUPFAM" id="SSF160544">
    <property type="entry name" value="EscU C-terminal domain-like"/>
    <property type="match status" value="1"/>
</dbReference>
<keyword evidence="6" id="KW-0843">Virulence</keyword>
<keyword evidence="10" id="KW-1185">Reference proteome</keyword>
<feature type="transmembrane region" description="Helical" evidence="8">
    <location>
        <begin position="28"/>
        <end position="49"/>
    </location>
</feature>
<dbReference type="PANTHER" id="PTHR30531:SF14">
    <property type="entry name" value="SURFACE PRESENTATION OF ANTIGENS PROTEIN SPAS"/>
    <property type="match status" value="1"/>
</dbReference>
<dbReference type="Gene3D" id="3.40.1690.10">
    <property type="entry name" value="secretion proteins EscU"/>
    <property type="match status" value="1"/>
</dbReference>
<dbReference type="NCBIfam" id="TIGR01404">
    <property type="entry name" value="FlhB_rel_III"/>
    <property type="match status" value="1"/>
</dbReference>
<evidence type="ECO:0000256" key="2">
    <source>
        <dbReference type="ARBA" id="ARBA00010690"/>
    </source>
</evidence>
<evidence type="ECO:0000256" key="1">
    <source>
        <dbReference type="ARBA" id="ARBA00004651"/>
    </source>
</evidence>